<keyword evidence="4" id="KW-0862">Zinc</keyword>
<dbReference type="GO" id="GO:0008270">
    <property type="term" value="F:zinc ion binding"/>
    <property type="evidence" value="ECO:0007669"/>
    <property type="project" value="InterPro"/>
</dbReference>
<dbReference type="Pfam" id="PF00383">
    <property type="entry name" value="dCMP_cyt_deam_1"/>
    <property type="match status" value="1"/>
</dbReference>
<dbReference type="PROSITE" id="PS51747">
    <property type="entry name" value="CYT_DCMP_DEAMINASES_2"/>
    <property type="match status" value="1"/>
</dbReference>
<accession>A0A1H4EG69</accession>
<reference evidence="7" key="1">
    <citation type="submission" date="2016-10" db="EMBL/GenBank/DDBJ databases">
        <authorList>
            <person name="Varghese N."/>
            <person name="Submissions S."/>
        </authorList>
    </citation>
    <scope>NUCLEOTIDE SEQUENCE [LARGE SCALE GENOMIC DNA]</scope>
    <source>
        <strain evidence="7">DSM 23920</strain>
    </source>
</reference>
<comment type="similarity">
    <text evidence="1">Belongs to the cytidine and deoxycytidylate deaminase family.</text>
</comment>
<dbReference type="EMBL" id="FNRL01000018">
    <property type="protein sequence ID" value="SEA83819.1"/>
    <property type="molecule type" value="Genomic_DNA"/>
</dbReference>
<dbReference type="GO" id="GO:0005829">
    <property type="term" value="C:cytosol"/>
    <property type="evidence" value="ECO:0007669"/>
    <property type="project" value="TreeGrafter"/>
</dbReference>
<dbReference type="GO" id="GO:0004126">
    <property type="term" value="F:cytidine deaminase activity"/>
    <property type="evidence" value="ECO:0007669"/>
    <property type="project" value="TreeGrafter"/>
</dbReference>
<evidence type="ECO:0000256" key="2">
    <source>
        <dbReference type="ARBA" id="ARBA00022723"/>
    </source>
</evidence>
<feature type="domain" description="CMP/dCMP-type deaminase" evidence="5">
    <location>
        <begin position="1"/>
        <end position="127"/>
    </location>
</feature>
<keyword evidence="7" id="KW-1185">Reference proteome</keyword>
<dbReference type="AlphaFoldDB" id="A0A1H4EG69"/>
<dbReference type="STRING" id="408074.SAMN05660909_03692"/>
<evidence type="ECO:0000256" key="4">
    <source>
        <dbReference type="ARBA" id="ARBA00022833"/>
    </source>
</evidence>
<gene>
    <name evidence="6" type="ORF">SAMN05660909_03692</name>
</gene>
<evidence type="ECO:0000259" key="5">
    <source>
        <dbReference type="PROSITE" id="PS51747"/>
    </source>
</evidence>
<sequence length="130" mass="13898">MSRNDLKQIAAKITGERKLNEFITVGGVGAALETADGNVYTGISIDTACSMGFCAEHSAVAEMLKHGESVIKSIVAVDGAGHAVPPCGRCRELISQLSPGNLDTIVEVRDGVFVKLQELLPFDWKEGMMY</sequence>
<dbReference type="PANTHER" id="PTHR11644:SF2">
    <property type="entry name" value="CYTIDINE DEAMINASE"/>
    <property type="match status" value="1"/>
</dbReference>
<dbReference type="RefSeq" id="WP_089763405.1">
    <property type="nucleotide sequence ID" value="NZ_BKAT01000031.1"/>
</dbReference>
<dbReference type="InterPro" id="IPR016192">
    <property type="entry name" value="APOBEC/CMP_deaminase_Zn-bd"/>
</dbReference>
<dbReference type="Gene3D" id="3.40.140.10">
    <property type="entry name" value="Cytidine Deaminase, domain 2"/>
    <property type="match status" value="1"/>
</dbReference>
<dbReference type="PROSITE" id="PS00903">
    <property type="entry name" value="CYT_DCMP_DEAMINASES_1"/>
    <property type="match status" value="1"/>
</dbReference>
<evidence type="ECO:0000256" key="1">
    <source>
        <dbReference type="ARBA" id="ARBA00006576"/>
    </source>
</evidence>
<dbReference type="GO" id="GO:0055086">
    <property type="term" value="P:nucleobase-containing small molecule metabolic process"/>
    <property type="evidence" value="ECO:0007669"/>
    <property type="project" value="UniProtKB-ARBA"/>
</dbReference>
<keyword evidence="3" id="KW-0378">Hydrolase</keyword>
<evidence type="ECO:0000313" key="6">
    <source>
        <dbReference type="EMBL" id="SEA83819.1"/>
    </source>
</evidence>
<dbReference type="InterPro" id="IPR002125">
    <property type="entry name" value="CMP_dCMP_dom"/>
</dbReference>
<organism evidence="6 7">
    <name type="scientific">Chitinophaga terrae</name>
    <name type="common">ex Kim and Jung 2007</name>
    <dbReference type="NCBI Taxonomy" id="408074"/>
    <lineage>
        <taxon>Bacteria</taxon>
        <taxon>Pseudomonadati</taxon>
        <taxon>Bacteroidota</taxon>
        <taxon>Chitinophagia</taxon>
        <taxon>Chitinophagales</taxon>
        <taxon>Chitinophagaceae</taxon>
        <taxon>Chitinophaga</taxon>
    </lineage>
</organism>
<dbReference type="OrthoDB" id="9799092at2"/>
<dbReference type="GO" id="GO:0072527">
    <property type="term" value="P:pyrimidine-containing compound metabolic process"/>
    <property type="evidence" value="ECO:0007669"/>
    <property type="project" value="UniProtKB-ARBA"/>
</dbReference>
<dbReference type="CDD" id="cd01283">
    <property type="entry name" value="cytidine_deaminase"/>
    <property type="match status" value="1"/>
</dbReference>
<name>A0A1H4EG69_9BACT</name>
<keyword evidence="2" id="KW-0479">Metal-binding</keyword>
<evidence type="ECO:0000256" key="3">
    <source>
        <dbReference type="ARBA" id="ARBA00022801"/>
    </source>
</evidence>
<dbReference type="InterPro" id="IPR016193">
    <property type="entry name" value="Cytidine_deaminase-like"/>
</dbReference>
<dbReference type="InterPro" id="IPR050202">
    <property type="entry name" value="Cyt/Deoxycyt_deaminase"/>
</dbReference>
<evidence type="ECO:0000313" key="7">
    <source>
        <dbReference type="Proteomes" id="UP000199656"/>
    </source>
</evidence>
<dbReference type="PANTHER" id="PTHR11644">
    <property type="entry name" value="CYTIDINE DEAMINASE"/>
    <property type="match status" value="1"/>
</dbReference>
<dbReference type="Proteomes" id="UP000199656">
    <property type="component" value="Unassembled WGS sequence"/>
</dbReference>
<proteinExistence type="inferred from homology"/>
<dbReference type="SUPFAM" id="SSF53927">
    <property type="entry name" value="Cytidine deaminase-like"/>
    <property type="match status" value="1"/>
</dbReference>
<protein>
    <submittedName>
        <fullName evidence="6">Cytidine deaminase</fullName>
    </submittedName>
</protein>
<dbReference type="GO" id="GO:0042802">
    <property type="term" value="F:identical protein binding"/>
    <property type="evidence" value="ECO:0007669"/>
    <property type="project" value="UniProtKB-ARBA"/>
</dbReference>